<proteinExistence type="predicted"/>
<reference evidence="1" key="1">
    <citation type="submission" date="2021-10" db="EMBL/GenBank/DDBJ databases">
        <title>Novel species in genus Arthrobacter.</title>
        <authorList>
            <person name="Liu Y."/>
        </authorList>
    </citation>
    <scope>NUCLEOTIDE SEQUENCE</scope>
    <source>
        <strain evidence="1">Zg-Y786</strain>
    </source>
</reference>
<accession>A0ABS8GGX0</accession>
<dbReference type="Proteomes" id="UP001139168">
    <property type="component" value="Unassembled WGS sequence"/>
</dbReference>
<evidence type="ECO:0000313" key="2">
    <source>
        <dbReference type="Proteomes" id="UP001139168"/>
    </source>
</evidence>
<comment type="caution">
    <text evidence="1">The sequence shown here is derived from an EMBL/GenBank/DDBJ whole genome shotgun (WGS) entry which is preliminary data.</text>
</comment>
<protein>
    <submittedName>
        <fullName evidence="1">Uncharacterized protein</fullName>
    </submittedName>
</protein>
<name>A0ABS8GGX0_9MICC</name>
<dbReference type="RefSeq" id="WP_227890730.1">
    <property type="nucleotide sequence ID" value="NZ_JAJFZQ010000005.1"/>
</dbReference>
<keyword evidence="2" id="KW-1185">Reference proteome</keyword>
<dbReference type="EMBL" id="JAJFZQ010000005">
    <property type="protein sequence ID" value="MCC3265912.1"/>
    <property type="molecule type" value="Genomic_DNA"/>
</dbReference>
<gene>
    <name evidence="1" type="ORF">LJ752_07625</name>
</gene>
<sequence length="205" mass="22654">MAKTKTPAALPVDDALIRLQEARTRAEATHRENKEREASLAGQFLHLKAVVDRLTRRRENLQAAGEENPGESRQAAELAATASRLRDGANRSLDTLRELLSAAADKSRDSEELMERIDAAAVRLQDAIRSLGLARLERENRERLANLERTSMASLQQLGRVNTQARPGVPVPPEAADPGLDDYVREVTRLTYEAEALADLLRESA</sequence>
<evidence type="ECO:0000313" key="1">
    <source>
        <dbReference type="EMBL" id="MCC3265912.1"/>
    </source>
</evidence>
<organism evidence="1 2">
    <name type="scientific">Arthrobacter gengyunqii</name>
    <dbReference type="NCBI Taxonomy" id="2886940"/>
    <lineage>
        <taxon>Bacteria</taxon>
        <taxon>Bacillati</taxon>
        <taxon>Actinomycetota</taxon>
        <taxon>Actinomycetes</taxon>
        <taxon>Micrococcales</taxon>
        <taxon>Micrococcaceae</taxon>
        <taxon>Arthrobacter</taxon>
    </lineage>
</organism>